<organism evidence="7 8">
    <name type="scientific">Candidatus Schekmanbacteria bacterium RIFCSPLOWO2_12_FULL_38_15</name>
    <dbReference type="NCBI Taxonomy" id="1817883"/>
    <lineage>
        <taxon>Bacteria</taxon>
        <taxon>Candidatus Schekmaniibacteriota</taxon>
    </lineage>
</organism>
<dbReference type="AlphaFoldDB" id="A0A1F7SPU9"/>
<keyword evidence="2" id="KW-1003">Cell membrane</keyword>
<feature type="transmembrane region" description="Helical" evidence="6">
    <location>
        <begin position="35"/>
        <end position="56"/>
    </location>
</feature>
<feature type="transmembrane region" description="Helical" evidence="6">
    <location>
        <begin position="62"/>
        <end position="83"/>
    </location>
</feature>
<dbReference type="Pfam" id="PF13520">
    <property type="entry name" value="AA_permease_2"/>
    <property type="match status" value="1"/>
</dbReference>
<feature type="transmembrane region" description="Helical" evidence="6">
    <location>
        <begin position="146"/>
        <end position="172"/>
    </location>
</feature>
<dbReference type="PANTHER" id="PTHR42770:SF7">
    <property type="entry name" value="MEMBRANE PROTEIN"/>
    <property type="match status" value="1"/>
</dbReference>
<evidence type="ECO:0000313" key="8">
    <source>
        <dbReference type="Proteomes" id="UP000178082"/>
    </source>
</evidence>
<accession>A0A1F7SPU9</accession>
<dbReference type="GO" id="GO:0005886">
    <property type="term" value="C:plasma membrane"/>
    <property type="evidence" value="ECO:0007669"/>
    <property type="project" value="UniProtKB-SubCell"/>
</dbReference>
<dbReference type="InterPro" id="IPR002293">
    <property type="entry name" value="AA/rel_permease1"/>
</dbReference>
<comment type="caution">
    <text evidence="7">The sequence shown here is derived from an EMBL/GenBank/DDBJ whole genome shotgun (WGS) entry which is preliminary data.</text>
</comment>
<keyword evidence="4 6" id="KW-1133">Transmembrane helix</keyword>
<proteinExistence type="predicted"/>
<evidence type="ECO:0000256" key="5">
    <source>
        <dbReference type="ARBA" id="ARBA00023136"/>
    </source>
</evidence>
<dbReference type="PANTHER" id="PTHR42770">
    <property type="entry name" value="AMINO ACID TRANSPORTER-RELATED"/>
    <property type="match status" value="1"/>
</dbReference>
<feature type="transmembrane region" description="Helical" evidence="6">
    <location>
        <begin position="229"/>
        <end position="247"/>
    </location>
</feature>
<feature type="transmembrane region" description="Helical" evidence="6">
    <location>
        <begin position="423"/>
        <end position="443"/>
    </location>
</feature>
<evidence type="ECO:0000256" key="4">
    <source>
        <dbReference type="ARBA" id="ARBA00022989"/>
    </source>
</evidence>
<dbReference type="STRING" id="1817883.A3G31_09595"/>
<comment type="subcellular location">
    <subcellularLocation>
        <location evidence="1">Cell membrane</location>
        <topology evidence="1">Multi-pass membrane protein</topology>
    </subcellularLocation>
</comment>
<dbReference type="GO" id="GO:0022857">
    <property type="term" value="F:transmembrane transporter activity"/>
    <property type="evidence" value="ECO:0007669"/>
    <property type="project" value="InterPro"/>
</dbReference>
<evidence type="ECO:0000313" key="7">
    <source>
        <dbReference type="EMBL" id="OGL55214.1"/>
    </source>
</evidence>
<dbReference type="Proteomes" id="UP000178082">
    <property type="component" value="Unassembled WGS sequence"/>
</dbReference>
<feature type="transmembrane region" description="Helical" evidence="6">
    <location>
        <begin position="313"/>
        <end position="339"/>
    </location>
</feature>
<evidence type="ECO:0000256" key="1">
    <source>
        <dbReference type="ARBA" id="ARBA00004651"/>
    </source>
</evidence>
<dbReference type="Gene3D" id="1.20.1740.10">
    <property type="entry name" value="Amino acid/polyamine transporter I"/>
    <property type="match status" value="1"/>
</dbReference>
<evidence type="ECO:0008006" key="9">
    <source>
        <dbReference type="Google" id="ProtNLM"/>
    </source>
</evidence>
<protein>
    <recommendedName>
        <fullName evidence="9">Amino acid permease</fullName>
    </recommendedName>
</protein>
<feature type="transmembrane region" description="Helical" evidence="6">
    <location>
        <begin position="267"/>
        <end position="286"/>
    </location>
</feature>
<keyword evidence="5 6" id="KW-0472">Membrane</keyword>
<keyword evidence="3 6" id="KW-0812">Transmembrane</keyword>
<feature type="transmembrane region" description="Helical" evidence="6">
    <location>
        <begin position="6"/>
        <end position="23"/>
    </location>
</feature>
<name>A0A1F7SPU9_9BACT</name>
<dbReference type="InterPro" id="IPR050367">
    <property type="entry name" value="APC_superfamily"/>
</dbReference>
<evidence type="ECO:0000256" key="2">
    <source>
        <dbReference type="ARBA" id="ARBA00022475"/>
    </source>
</evidence>
<evidence type="ECO:0000256" key="3">
    <source>
        <dbReference type="ARBA" id="ARBA00022692"/>
    </source>
</evidence>
<reference evidence="7 8" key="1">
    <citation type="journal article" date="2016" name="Nat. Commun.">
        <title>Thousands of microbial genomes shed light on interconnected biogeochemical processes in an aquifer system.</title>
        <authorList>
            <person name="Anantharaman K."/>
            <person name="Brown C.T."/>
            <person name="Hug L.A."/>
            <person name="Sharon I."/>
            <person name="Castelle C.J."/>
            <person name="Probst A.J."/>
            <person name="Thomas B.C."/>
            <person name="Singh A."/>
            <person name="Wilkins M.J."/>
            <person name="Karaoz U."/>
            <person name="Brodie E.L."/>
            <person name="Williams K.H."/>
            <person name="Hubbard S.S."/>
            <person name="Banfield J.F."/>
        </authorList>
    </citation>
    <scope>NUCLEOTIDE SEQUENCE [LARGE SCALE GENOMIC DNA]</scope>
</reference>
<dbReference type="EMBL" id="MGDI01000003">
    <property type="protein sequence ID" value="OGL55214.1"/>
    <property type="molecule type" value="Genomic_DNA"/>
</dbReference>
<evidence type="ECO:0000256" key="6">
    <source>
        <dbReference type="SAM" id="Phobius"/>
    </source>
</evidence>
<feature type="transmembrane region" description="Helical" evidence="6">
    <location>
        <begin position="390"/>
        <end position="411"/>
    </location>
</feature>
<gene>
    <name evidence="7" type="ORF">A3G31_09595</name>
</gene>
<feature type="transmembrane region" description="Helical" evidence="6">
    <location>
        <begin position="360"/>
        <end position="378"/>
    </location>
</feature>
<sequence>MKFFVLLIMNIAIAAIFIHILRKKNTLSYFSGGKWWLTWFSVAIITLMDELTSIFYAPIEAFRFIGANAILFIAVTSIIMRFLSTRMVEIAEILEFNGIKGGGVYSFSYLVLGPTASFIAVASIYVTYILTASISTVSAVSNGMSFINLSGFATFIFQLAIIWGVCLLNIIGIKENAKFTFGVFFVAAIVFLTLIASGILDFKMENLNVITGSAKTIGKDVATAGIFKGYGIIVISIASCVLAYSGIESVIQTAGLVKSWKEIAKAYLFLALTVGIATPLVTALALSSKNIDFAAHEGDLITHYATLVNGAPFGLIVGLLASIALIMAVNTAYFASSELMERIAHRYKFEWFIKVNRRQSLYRIHICNAILFTVIILITSGSQKTLADMYAIGLLASFCINMFSLMIYRYFKGTKEIYTYYTSRTGTAILFVILLSCFIYLASHKPYGTMLWALSTVSVLIVGLRIAKKHAPEIKLIEQTDTPMELIFYMAEKDTSEYHLYFIRPQENLLEDKETTKAFISFFSPRTGIPKKIAENHFRFTMERAGNLYSEILSILYTVKYEFPDKKIVVHFGWPMSSWIDRASIGVMIFSIMRLPKLFPEYNFIIEYEGGESKGLVDSHIEDQSIK</sequence>
<feature type="transmembrane region" description="Helical" evidence="6">
    <location>
        <begin position="449"/>
        <end position="467"/>
    </location>
</feature>
<feature type="transmembrane region" description="Helical" evidence="6">
    <location>
        <begin position="179"/>
        <end position="200"/>
    </location>
</feature>